<dbReference type="PANTHER" id="PTHR45878:SF44">
    <property type="entry name" value="C2H2-TYPE DOMAIN-CONTAINING PROTEIN"/>
    <property type="match status" value="1"/>
</dbReference>
<organism evidence="5 6">
    <name type="scientific">Ceratodon purpureus</name>
    <name type="common">Fire moss</name>
    <name type="synonym">Dicranum purpureum</name>
    <dbReference type="NCBI Taxonomy" id="3225"/>
    <lineage>
        <taxon>Eukaryota</taxon>
        <taxon>Viridiplantae</taxon>
        <taxon>Streptophyta</taxon>
        <taxon>Embryophyta</taxon>
        <taxon>Bryophyta</taxon>
        <taxon>Bryophytina</taxon>
        <taxon>Bryopsida</taxon>
        <taxon>Dicranidae</taxon>
        <taxon>Pseudoditrichales</taxon>
        <taxon>Ditrichaceae</taxon>
        <taxon>Ceratodon</taxon>
    </lineage>
</organism>
<dbReference type="PROSITE" id="PS00028">
    <property type="entry name" value="ZINC_FINGER_C2H2_1"/>
    <property type="match status" value="2"/>
</dbReference>
<evidence type="ECO:0000256" key="3">
    <source>
        <dbReference type="SAM" id="MobiDB-lite"/>
    </source>
</evidence>
<keyword evidence="2" id="KW-0863">Zinc-finger</keyword>
<dbReference type="EMBL" id="CM026428">
    <property type="protein sequence ID" value="KAG0565997.1"/>
    <property type="molecule type" value="Genomic_DNA"/>
</dbReference>
<sequence>MPDVSMVQQALNHSTPSDRYKGASSTFLPPLDDVAMSASSQVLNGTFTPRFGIQTTFSRSQPQVVQFPSSGTSSIFDCPTTAYYDRSPRLHLYPTKVNSPCRQPIKTPVMHPNLVCTLKSILSPKIEFDTQTFTSSGDSRCTHSENSPVPEIGEVQGSFEERINALAADNSSSKTASPESSSWPNMEVSEKSKLLQQEAVLVPVDLIQNRRPYQCAFTGCQRTFKNPQTMRMHHKTHFNDAAAAKLGAEAMIVPGSSPLKAGHNKKIPSRCPTCYKTFVGLYELRRHFGRKHSEGEKRHACRKCGKRFHIEVDVRDHEKLCGEPIVCSCGMKFAFKCNLVAHKRSHPKCQDRPTMEENGVTMKTPENNEQRKRRKFSETFVQNPLKLAETIPAMQTSSQLSPVQPFAILDSASASTSPFSSTTSSPSTSFVAEALPDFDVTSNSSLDYHYSSLSSGLLQADSYIKFPLDHYFLAYQAAPQRGAQ</sequence>
<dbReference type="InterPro" id="IPR036236">
    <property type="entry name" value="Znf_C2H2_sf"/>
</dbReference>
<dbReference type="Gene3D" id="3.30.160.60">
    <property type="entry name" value="Classic Zinc Finger"/>
    <property type="match status" value="2"/>
</dbReference>
<evidence type="ECO:0000259" key="4">
    <source>
        <dbReference type="PROSITE" id="PS50157"/>
    </source>
</evidence>
<name>A0A8T0H5M8_CERPU</name>
<dbReference type="InterPro" id="IPR013087">
    <property type="entry name" value="Znf_C2H2_type"/>
</dbReference>
<evidence type="ECO:0000313" key="6">
    <source>
        <dbReference type="Proteomes" id="UP000822688"/>
    </source>
</evidence>
<dbReference type="SMART" id="SM00355">
    <property type="entry name" value="ZnF_C2H2"/>
    <property type="match status" value="4"/>
</dbReference>
<keyword evidence="2" id="KW-0479">Metal-binding</keyword>
<comment type="similarity">
    <text evidence="1">Belongs to the WIP C2H2-type zinc-finger protein family.</text>
</comment>
<proteinExistence type="inferred from homology"/>
<keyword evidence="6" id="KW-1185">Reference proteome</keyword>
<feature type="domain" description="C2H2-type" evidence="4">
    <location>
        <begin position="213"/>
        <end position="242"/>
    </location>
</feature>
<dbReference type="PANTHER" id="PTHR45878">
    <property type="entry name" value="ZINC FINGER PROTEIN WIP2"/>
    <property type="match status" value="1"/>
</dbReference>
<gene>
    <name evidence="5" type="ORF">KC19_7G030100</name>
</gene>
<feature type="region of interest" description="Disordered" evidence="3">
    <location>
        <begin position="167"/>
        <end position="189"/>
    </location>
</feature>
<evidence type="ECO:0000313" key="5">
    <source>
        <dbReference type="EMBL" id="KAG0565997.1"/>
    </source>
</evidence>
<accession>A0A8T0H5M8</accession>
<dbReference type="InterPro" id="IPR043584">
    <property type="entry name" value="WIP1/2/3/4/5/6"/>
</dbReference>
<dbReference type="GO" id="GO:0008270">
    <property type="term" value="F:zinc ion binding"/>
    <property type="evidence" value="ECO:0007669"/>
    <property type="project" value="UniProtKB-KW"/>
</dbReference>
<evidence type="ECO:0000256" key="1">
    <source>
        <dbReference type="ARBA" id="ARBA00023452"/>
    </source>
</evidence>
<keyword evidence="2" id="KW-0862">Zinc</keyword>
<reference evidence="5" key="1">
    <citation type="submission" date="2020-06" db="EMBL/GenBank/DDBJ databases">
        <title>WGS assembly of Ceratodon purpureus strain R40.</title>
        <authorList>
            <person name="Carey S.B."/>
            <person name="Jenkins J."/>
            <person name="Shu S."/>
            <person name="Lovell J.T."/>
            <person name="Sreedasyam A."/>
            <person name="Maumus F."/>
            <person name="Tiley G.P."/>
            <person name="Fernandez-Pozo N."/>
            <person name="Barry K."/>
            <person name="Chen C."/>
            <person name="Wang M."/>
            <person name="Lipzen A."/>
            <person name="Daum C."/>
            <person name="Saski C.A."/>
            <person name="Payton A.C."/>
            <person name="Mcbreen J.C."/>
            <person name="Conrad R.E."/>
            <person name="Kollar L.M."/>
            <person name="Olsson S."/>
            <person name="Huttunen S."/>
            <person name="Landis J.B."/>
            <person name="Wickett N.J."/>
            <person name="Johnson M.G."/>
            <person name="Rensing S.A."/>
            <person name="Grimwood J."/>
            <person name="Schmutz J."/>
            <person name="Mcdaniel S.F."/>
        </authorList>
    </citation>
    <scope>NUCLEOTIDE SEQUENCE</scope>
    <source>
        <strain evidence="5">R40</strain>
    </source>
</reference>
<dbReference type="PROSITE" id="PS50157">
    <property type="entry name" value="ZINC_FINGER_C2H2_2"/>
    <property type="match status" value="1"/>
</dbReference>
<feature type="region of interest" description="Disordered" evidence="3">
    <location>
        <begin position="1"/>
        <end position="24"/>
    </location>
</feature>
<dbReference type="AlphaFoldDB" id="A0A8T0H5M8"/>
<feature type="region of interest" description="Disordered" evidence="3">
    <location>
        <begin position="350"/>
        <end position="374"/>
    </location>
</feature>
<dbReference type="SUPFAM" id="SSF57667">
    <property type="entry name" value="beta-beta-alpha zinc fingers"/>
    <property type="match status" value="2"/>
</dbReference>
<evidence type="ECO:0000256" key="2">
    <source>
        <dbReference type="PROSITE-ProRule" id="PRU00042"/>
    </source>
</evidence>
<dbReference type="Proteomes" id="UP000822688">
    <property type="component" value="Chromosome 7"/>
</dbReference>
<feature type="compositionally biased region" description="Polar residues" evidence="3">
    <location>
        <begin position="1"/>
        <end position="15"/>
    </location>
</feature>
<dbReference type="GO" id="GO:0003700">
    <property type="term" value="F:DNA-binding transcription factor activity"/>
    <property type="evidence" value="ECO:0007669"/>
    <property type="project" value="InterPro"/>
</dbReference>
<comment type="caution">
    <text evidence="5">The sequence shown here is derived from an EMBL/GenBank/DDBJ whole genome shotgun (WGS) entry which is preliminary data.</text>
</comment>
<feature type="compositionally biased region" description="Low complexity" evidence="3">
    <location>
        <begin position="171"/>
        <end position="182"/>
    </location>
</feature>
<protein>
    <recommendedName>
        <fullName evidence="4">C2H2-type domain-containing protein</fullName>
    </recommendedName>
</protein>